<feature type="transmembrane region" description="Helical" evidence="1">
    <location>
        <begin position="20"/>
        <end position="37"/>
    </location>
</feature>
<dbReference type="Gene3D" id="3.10.310.50">
    <property type="match status" value="1"/>
</dbReference>
<organism evidence="3">
    <name type="scientific">Gymnochlora stellata</name>
    <dbReference type="NCBI Taxonomy" id="67809"/>
    <lineage>
        <taxon>Eukaryota</taxon>
        <taxon>Sar</taxon>
        <taxon>Rhizaria</taxon>
        <taxon>Cercozoa</taxon>
        <taxon>Chlorarachniophyceae</taxon>
        <taxon>Gymnochlora</taxon>
    </lineage>
</organism>
<dbReference type="PANTHER" id="PTHR30373">
    <property type="entry name" value="UPF0603 PROTEIN YGCG"/>
    <property type="match status" value="1"/>
</dbReference>
<dbReference type="InterPro" id="IPR007621">
    <property type="entry name" value="TPM_dom"/>
</dbReference>
<feature type="domain" description="TPM" evidence="2">
    <location>
        <begin position="121"/>
        <end position="243"/>
    </location>
</feature>
<dbReference type="AlphaFoldDB" id="B5A4H7"/>
<keyword evidence="1" id="KW-0472">Membrane</keyword>
<sequence>MHHPFALSRQQRPRLVNTLIWLPACVLSVIFIGLVVHSRSESMVAAPVAARPSCARPVTARSPRSVQTAAKMSPASRWKDNVGTGIASLALAGAMSIGLPLQSSASEADVLRADKPTNGYIMDDAPVLQKGSEKKMNEELSFLEVGKGFKLNVVTVRKLDESPDADTLASKMLEKWNPSDASTSGVLVLVGKNSEVAIVGGEKFMSALGEEAAASISQESVGYYANEGRPNFGVAEGVKRISAILGGEQDPGAPAMKEFRKERTYKTKEEVDASRGASIQVVGALLLIAFVVPMLQYAGYVQKD</sequence>
<keyword evidence="1" id="KW-1133">Transmembrane helix</keyword>
<feature type="transmembrane region" description="Helical" evidence="1">
    <location>
        <begin position="277"/>
        <end position="298"/>
    </location>
</feature>
<evidence type="ECO:0000259" key="2">
    <source>
        <dbReference type="Pfam" id="PF04536"/>
    </source>
</evidence>
<accession>B5A4H7</accession>
<reference evidence="3" key="1">
    <citation type="journal article" date="2008" name="Mol. Biol. Evol.">
        <title>Nucleus-encoded periplastid-targeted EFL in chlorarachniophytes.</title>
        <authorList>
            <person name="Gile G.H."/>
            <person name="Keeling P.J."/>
        </authorList>
    </citation>
    <scope>NUCLEOTIDE SEQUENCE</scope>
    <source>
        <strain evidence="3">CCMP 2057</strain>
    </source>
</reference>
<name>B5A4H7_GYMST</name>
<keyword evidence="1" id="KW-0812">Transmembrane</keyword>
<dbReference type="EMBL" id="EU810261">
    <property type="protein sequence ID" value="ACF24529.1"/>
    <property type="molecule type" value="mRNA"/>
</dbReference>
<dbReference type="Pfam" id="PF04536">
    <property type="entry name" value="TPM_phosphatase"/>
    <property type="match status" value="1"/>
</dbReference>
<evidence type="ECO:0000256" key="1">
    <source>
        <dbReference type="SAM" id="Phobius"/>
    </source>
</evidence>
<evidence type="ECO:0000313" key="3">
    <source>
        <dbReference type="EMBL" id="ACF24529.1"/>
    </source>
</evidence>
<proteinExistence type="evidence at transcript level"/>
<protein>
    <submittedName>
        <fullName evidence="3">Putative thylakoid lumen protein</fullName>
    </submittedName>
</protein>
<dbReference type="PANTHER" id="PTHR30373:SF2">
    <property type="entry name" value="UPF0603 PROTEIN YGCG"/>
    <property type="match status" value="1"/>
</dbReference>